<comment type="caution">
    <text evidence="2">The sequence shown here is derived from an EMBL/GenBank/DDBJ whole genome shotgun (WGS) entry which is preliminary data.</text>
</comment>
<feature type="region of interest" description="Disordered" evidence="1">
    <location>
        <begin position="104"/>
        <end position="165"/>
    </location>
</feature>
<feature type="region of interest" description="Disordered" evidence="1">
    <location>
        <begin position="1"/>
        <end position="31"/>
    </location>
</feature>
<dbReference type="Proteomes" id="UP001066276">
    <property type="component" value="Chromosome 7"/>
</dbReference>
<evidence type="ECO:0000256" key="1">
    <source>
        <dbReference type="SAM" id="MobiDB-lite"/>
    </source>
</evidence>
<accession>A0AAV7PXZ9</accession>
<reference evidence="2" key="1">
    <citation type="journal article" date="2022" name="bioRxiv">
        <title>Sequencing and chromosome-scale assembly of the giantPleurodeles waltlgenome.</title>
        <authorList>
            <person name="Brown T."/>
            <person name="Elewa A."/>
            <person name="Iarovenko S."/>
            <person name="Subramanian E."/>
            <person name="Araus A.J."/>
            <person name="Petzold A."/>
            <person name="Susuki M."/>
            <person name="Suzuki K.-i.T."/>
            <person name="Hayashi T."/>
            <person name="Toyoda A."/>
            <person name="Oliveira C."/>
            <person name="Osipova E."/>
            <person name="Leigh N.D."/>
            <person name="Simon A."/>
            <person name="Yun M.H."/>
        </authorList>
    </citation>
    <scope>NUCLEOTIDE SEQUENCE</scope>
    <source>
        <strain evidence="2">20211129_DDA</strain>
        <tissue evidence="2">Liver</tissue>
    </source>
</reference>
<sequence>MKALFVSERRHRDHQAQPQGPPPGSQSCSDEGTFRLCAVSERRYRDHLLCDEGTSLRAAPELATETTRRSLKDTPGTVSPALMKALFVSVQSPSGATGTTSCGMRAPLSVQPRSPLSGATGTTRCRPRDPPGTRIQPLSNDGTALLRPTSALESEDHPRQAQVPRRHCLSLSNDVTSAPGQLLTSTSGAP</sequence>
<dbReference type="EMBL" id="JANPWB010000011">
    <property type="protein sequence ID" value="KAJ1132900.1"/>
    <property type="molecule type" value="Genomic_DNA"/>
</dbReference>
<protein>
    <submittedName>
        <fullName evidence="2">Uncharacterized protein</fullName>
    </submittedName>
</protein>
<dbReference type="AlphaFoldDB" id="A0AAV7PXZ9"/>
<feature type="compositionally biased region" description="Polar residues" evidence="1">
    <location>
        <begin position="111"/>
        <end position="123"/>
    </location>
</feature>
<dbReference type="PROSITE" id="PS51257">
    <property type="entry name" value="PROKAR_LIPOPROTEIN"/>
    <property type="match status" value="1"/>
</dbReference>
<feature type="region of interest" description="Disordered" evidence="1">
    <location>
        <begin position="171"/>
        <end position="190"/>
    </location>
</feature>
<organism evidence="2 3">
    <name type="scientific">Pleurodeles waltl</name>
    <name type="common">Iberian ribbed newt</name>
    <dbReference type="NCBI Taxonomy" id="8319"/>
    <lineage>
        <taxon>Eukaryota</taxon>
        <taxon>Metazoa</taxon>
        <taxon>Chordata</taxon>
        <taxon>Craniata</taxon>
        <taxon>Vertebrata</taxon>
        <taxon>Euteleostomi</taxon>
        <taxon>Amphibia</taxon>
        <taxon>Batrachia</taxon>
        <taxon>Caudata</taxon>
        <taxon>Salamandroidea</taxon>
        <taxon>Salamandridae</taxon>
        <taxon>Pleurodelinae</taxon>
        <taxon>Pleurodeles</taxon>
    </lineage>
</organism>
<proteinExistence type="predicted"/>
<gene>
    <name evidence="2" type="ORF">NDU88_011201</name>
</gene>
<keyword evidence="3" id="KW-1185">Reference proteome</keyword>
<name>A0AAV7PXZ9_PLEWA</name>
<evidence type="ECO:0000313" key="3">
    <source>
        <dbReference type="Proteomes" id="UP001066276"/>
    </source>
</evidence>
<evidence type="ECO:0000313" key="2">
    <source>
        <dbReference type="EMBL" id="KAJ1132900.1"/>
    </source>
</evidence>